<dbReference type="GeneID" id="36603717"/>
<dbReference type="AlphaFoldDB" id="A0A2T4B2A2"/>
<evidence type="ECO:0000313" key="2">
    <source>
        <dbReference type="Proteomes" id="UP000241546"/>
    </source>
</evidence>
<dbReference type="Proteomes" id="UP000241546">
    <property type="component" value="Unassembled WGS sequence"/>
</dbReference>
<accession>A0A2T4B2A2</accession>
<dbReference type="EMBL" id="KZ680219">
    <property type="protein sequence ID" value="PTB63368.1"/>
    <property type="molecule type" value="Genomic_DNA"/>
</dbReference>
<keyword evidence="2" id="KW-1185">Reference proteome</keyword>
<name>A0A2T4B2A2_9HYPO</name>
<proteinExistence type="predicted"/>
<protein>
    <submittedName>
        <fullName evidence="1">Uncharacterized protein</fullName>
    </submittedName>
</protein>
<sequence length="215" mass="24333">MAASIVQSIDAIIVPQRRPRKTLLTAQPQQTCKLANHTRSWKPQICGCKSRMAGRSSQAPWPDCQRGWANGDDMRAGEDSNWTCRCSGNFWREANGGAVLLLLRPQWAAYLQLVVRVQTGYCSAVIPILQRPRSVDRCGARLGRVHQTSAWQLEALKRQVAVTTPDYPQRQHRPSHRYDMSPVTCRGHSAFLRCSFQLHLRGCPEQKSRSAVRTR</sequence>
<reference evidence="2" key="1">
    <citation type="submission" date="2016-07" db="EMBL/GenBank/DDBJ databases">
        <title>Multiple horizontal gene transfer events from other fungi enriched the ability of initially mycotrophic Trichoderma (Ascomycota) to feed on dead plant biomass.</title>
        <authorList>
            <consortium name="DOE Joint Genome Institute"/>
            <person name="Atanasova L."/>
            <person name="Chenthamara K."/>
            <person name="Zhang J."/>
            <person name="Grujic M."/>
            <person name="Henrissat B."/>
            <person name="Kuo A."/>
            <person name="Aerts A."/>
            <person name="Salamov A."/>
            <person name="Lipzen A."/>
            <person name="Labutti K."/>
            <person name="Barry K."/>
            <person name="Miao Y."/>
            <person name="Rahimi M.J."/>
            <person name="Shen Q."/>
            <person name="Grigoriev I.V."/>
            <person name="Kubicek C.P."/>
            <person name="Druzhinina I.S."/>
        </authorList>
    </citation>
    <scope>NUCLEOTIDE SEQUENCE [LARGE SCALE GENOMIC DNA]</scope>
    <source>
        <strain evidence="2">TUCIM 6016</strain>
    </source>
</reference>
<organism evidence="1 2">
    <name type="scientific">Trichoderma citrinoviride</name>
    <dbReference type="NCBI Taxonomy" id="58853"/>
    <lineage>
        <taxon>Eukaryota</taxon>
        <taxon>Fungi</taxon>
        <taxon>Dikarya</taxon>
        <taxon>Ascomycota</taxon>
        <taxon>Pezizomycotina</taxon>
        <taxon>Sordariomycetes</taxon>
        <taxon>Hypocreomycetidae</taxon>
        <taxon>Hypocreales</taxon>
        <taxon>Hypocreaceae</taxon>
        <taxon>Trichoderma</taxon>
    </lineage>
</organism>
<dbReference type="OrthoDB" id="10445049at2759"/>
<dbReference type="RefSeq" id="XP_024746688.1">
    <property type="nucleotide sequence ID" value="XM_024895599.1"/>
</dbReference>
<evidence type="ECO:0000313" key="1">
    <source>
        <dbReference type="EMBL" id="PTB63368.1"/>
    </source>
</evidence>
<gene>
    <name evidence="1" type="ORF">BBK36DRAFT_1171609</name>
</gene>